<gene>
    <name evidence="2" type="ORF">AGR2A_Cc120072</name>
</gene>
<feature type="compositionally biased region" description="Polar residues" evidence="1">
    <location>
        <begin position="532"/>
        <end position="542"/>
    </location>
</feature>
<dbReference type="AlphaFoldDB" id="A0A9W5F2P2"/>
<feature type="region of interest" description="Disordered" evidence="1">
    <location>
        <begin position="525"/>
        <end position="549"/>
    </location>
</feature>
<reference evidence="2 3" key="1">
    <citation type="submission" date="2016-01" db="EMBL/GenBank/DDBJ databases">
        <authorList>
            <person name="Regsiter A."/>
            <person name="william w."/>
        </authorList>
    </citation>
    <scope>NUCLEOTIDE SEQUENCE [LARGE SCALE GENOMIC DNA]</scope>
    <source>
        <strain evidence="2 3">CFBP 5494</strain>
    </source>
</reference>
<proteinExistence type="predicted"/>
<dbReference type="NCBIfam" id="TIGR01539">
    <property type="entry name" value="portal_lambda"/>
    <property type="match status" value="1"/>
</dbReference>
<organism evidence="2 3">
    <name type="scientific">Agrobacterium genomosp. 2 str. CFBP 5494</name>
    <dbReference type="NCBI Taxonomy" id="1183436"/>
    <lineage>
        <taxon>Bacteria</taxon>
        <taxon>Pseudomonadati</taxon>
        <taxon>Pseudomonadota</taxon>
        <taxon>Alphaproteobacteria</taxon>
        <taxon>Hyphomicrobiales</taxon>
        <taxon>Rhizobiaceae</taxon>
        <taxon>Rhizobium/Agrobacterium group</taxon>
        <taxon>Agrobacterium</taxon>
        <taxon>Agrobacterium tumefaciens complex</taxon>
    </lineage>
</organism>
<dbReference type="InterPro" id="IPR006429">
    <property type="entry name" value="Phage_lambda_portal"/>
</dbReference>
<comment type="caution">
    <text evidence="2">The sequence shown here is derived from an EMBL/GenBank/DDBJ whole genome shotgun (WGS) entry which is preliminary data.</text>
</comment>
<keyword evidence="3" id="KW-1185">Reference proteome</keyword>
<sequence length="549" mass="61805">MATRSNRSKGSTSAPKTANTEQPVSAPAVDMTTPRGMSRMKVMSKGRSAHFDQQAAFRLSGTGTYFEAASHAARLQPVRGSGPNAANTEIERLRNRSRRTYVNDAFYRQACRQMANNLIHYGLKPANIKDRKLLSLWKKWMKEADARGRLNFFGLQWLLALVVARDGEGFVRFRTRKPGDMKSGINFQLQCLEGDYVKLDDSRLAPNGNIIISGVERDLIERVVAYWMLDHHPHDLILANGNNVLPKRVPASDVLHVYMPDRFSDTRGYPHGAAALNTSDSRKTFDDAHLEGKKSQAMNVGFVTKPRDEEAPVFTPEGVDEDGTEYIGYEPNTLTILPEGHDVKFSAPTPVDPNYASYKREVLSELAVAFGLAVEHITLNFEKVNDRQYRAIMLECTRYFESLQYHMIVSQFAEPVWNRFVDEAYLSGLWMPEDGMTVDDYKDPDWMTPARGHIHPLQEIAAFSQAVRDGFTSRKRVASSFGEDIEDIDDENEIDQARAKSKDLRYPIYPGLDADTEAVLRTLEEDPDAETDTAQINAANTGRSRRKAA</sequence>
<dbReference type="EMBL" id="FBVY01000004">
    <property type="protein sequence ID" value="CUW87499.1"/>
    <property type="molecule type" value="Genomic_DNA"/>
</dbReference>
<dbReference type="GO" id="GO:0019068">
    <property type="term" value="P:virion assembly"/>
    <property type="evidence" value="ECO:0007669"/>
    <property type="project" value="InterPro"/>
</dbReference>
<dbReference type="Proteomes" id="UP000191933">
    <property type="component" value="Unassembled WGS sequence"/>
</dbReference>
<feature type="region of interest" description="Disordered" evidence="1">
    <location>
        <begin position="1"/>
        <end position="32"/>
    </location>
</feature>
<evidence type="ECO:0000256" key="1">
    <source>
        <dbReference type="SAM" id="MobiDB-lite"/>
    </source>
</evidence>
<dbReference type="Pfam" id="PF05136">
    <property type="entry name" value="Phage_portal_2"/>
    <property type="match status" value="1"/>
</dbReference>
<evidence type="ECO:0000313" key="3">
    <source>
        <dbReference type="Proteomes" id="UP000191933"/>
    </source>
</evidence>
<dbReference type="RefSeq" id="WP_080822746.1">
    <property type="nucleotide sequence ID" value="NZ_LT009718.1"/>
</dbReference>
<dbReference type="GO" id="GO:0005198">
    <property type="term" value="F:structural molecule activity"/>
    <property type="evidence" value="ECO:0007669"/>
    <property type="project" value="InterPro"/>
</dbReference>
<feature type="compositionally biased region" description="Polar residues" evidence="1">
    <location>
        <begin position="1"/>
        <end position="23"/>
    </location>
</feature>
<accession>A0A9W5F2P2</accession>
<evidence type="ECO:0000313" key="2">
    <source>
        <dbReference type="EMBL" id="CUW87499.1"/>
    </source>
</evidence>
<protein>
    <submittedName>
        <fullName evidence="2">Bacteriophage capsid protein</fullName>
    </submittedName>
</protein>
<name>A0A9W5F2P2_9HYPH</name>